<dbReference type="InterPro" id="IPR000406">
    <property type="entry name" value="Rho_GDI"/>
</dbReference>
<comment type="caution">
    <text evidence="6">The sequence shown here is derived from an EMBL/GenBank/DDBJ whole genome shotgun (WGS) entry which is preliminary data.</text>
</comment>
<dbReference type="GO" id="GO:0007266">
    <property type="term" value="P:Rho protein signal transduction"/>
    <property type="evidence" value="ECO:0007669"/>
    <property type="project" value="InterPro"/>
</dbReference>
<name>A0A0J9XCW1_GEOCN</name>
<dbReference type="EMBL" id="CCBN010000009">
    <property type="protein sequence ID" value="CDO55113.1"/>
    <property type="molecule type" value="Genomic_DNA"/>
</dbReference>
<reference evidence="6" key="1">
    <citation type="submission" date="2014-03" db="EMBL/GenBank/DDBJ databases">
        <authorList>
            <person name="Casaregola S."/>
        </authorList>
    </citation>
    <scope>NUCLEOTIDE SEQUENCE [LARGE SCALE GENOMIC DNA]</scope>
    <source>
        <strain evidence="6">CLIB 918</strain>
    </source>
</reference>
<dbReference type="GO" id="GO:0005829">
    <property type="term" value="C:cytosol"/>
    <property type="evidence" value="ECO:0007669"/>
    <property type="project" value="TreeGrafter"/>
</dbReference>
<evidence type="ECO:0000256" key="4">
    <source>
        <dbReference type="ARBA" id="ARBA00054143"/>
    </source>
</evidence>
<dbReference type="GO" id="GO:0005094">
    <property type="term" value="F:Rho GDP-dissociation inhibitor activity"/>
    <property type="evidence" value="ECO:0007669"/>
    <property type="project" value="InterPro"/>
</dbReference>
<keyword evidence="7" id="KW-1185">Reference proteome</keyword>
<dbReference type="InterPro" id="IPR014756">
    <property type="entry name" value="Ig_E-set"/>
</dbReference>
<dbReference type="STRING" id="1173061.A0A0J9XCW1"/>
<dbReference type="PANTHER" id="PTHR10980:SF3">
    <property type="entry name" value="LD16419P"/>
    <property type="match status" value="1"/>
</dbReference>
<dbReference type="OrthoDB" id="1683373at2759"/>
<evidence type="ECO:0000256" key="2">
    <source>
        <dbReference type="ARBA" id="ARBA00009758"/>
    </source>
</evidence>
<keyword evidence="3" id="KW-0963">Cytoplasm</keyword>
<proteinExistence type="inferred from homology"/>
<comment type="subcellular location">
    <subcellularLocation>
        <location evidence="1">Cytoplasm</location>
    </subcellularLocation>
</comment>
<evidence type="ECO:0000256" key="3">
    <source>
        <dbReference type="ARBA" id="ARBA00022490"/>
    </source>
</evidence>
<dbReference type="Gene3D" id="2.70.50.30">
    <property type="entry name" value="Coagulation Factor XIII, subunit A, domain 1"/>
    <property type="match status" value="1"/>
</dbReference>
<dbReference type="AlphaFoldDB" id="A0A0J9XCW1"/>
<evidence type="ECO:0000313" key="7">
    <source>
        <dbReference type="Proteomes" id="UP000242525"/>
    </source>
</evidence>
<evidence type="ECO:0000256" key="1">
    <source>
        <dbReference type="ARBA" id="ARBA00004496"/>
    </source>
</evidence>
<sequence length="201" mass="22688">MSAEKEPQIDTELEAENAVGYKVGEKKTINEYANLDAEDEALNKWKQSLGLSNATGTIGDPNDPRKVVILEMAIHVDGMPPVVYDLEAPGALERLRKEPIVIKEKSKYHLVVKFRVQHEIVTGLKYLQSVKRHGIRLDKTQEVCGSYSPNTQDKPYYVKEFATEEAPSGMLARGTYEATSKFVDDDNVTHLVFAWYTEIKK</sequence>
<dbReference type="PRINTS" id="PR00492">
    <property type="entry name" value="RHOGDI"/>
</dbReference>
<accession>A0A0J9XCW1</accession>
<dbReference type="PANTHER" id="PTHR10980">
    <property type="entry name" value="RHO GDP-DISSOCIATION INHIBITOR"/>
    <property type="match status" value="1"/>
</dbReference>
<gene>
    <name evidence="6" type="ORF">BN980_GECA09s04520g</name>
</gene>
<protein>
    <recommendedName>
        <fullName evidence="5">Rho GDP-dissociation inhibitor</fullName>
    </recommendedName>
</protein>
<comment type="similarity">
    <text evidence="2">Belongs to the Rho GDI family.</text>
</comment>
<dbReference type="SUPFAM" id="SSF81296">
    <property type="entry name" value="E set domains"/>
    <property type="match status" value="1"/>
</dbReference>
<evidence type="ECO:0000313" key="6">
    <source>
        <dbReference type="EMBL" id="CDO55113.1"/>
    </source>
</evidence>
<comment type="function">
    <text evidence="4">Regulates the GDP/GTP exchange reaction of the Rho proteins by inhibiting the dissociation of GDP from them, and the subsequent binding of GTP to them.</text>
</comment>
<organism evidence="6 7">
    <name type="scientific">Geotrichum candidum</name>
    <name type="common">Oospora lactis</name>
    <name type="synonym">Dipodascus geotrichum</name>
    <dbReference type="NCBI Taxonomy" id="1173061"/>
    <lineage>
        <taxon>Eukaryota</taxon>
        <taxon>Fungi</taxon>
        <taxon>Dikarya</taxon>
        <taxon>Ascomycota</taxon>
        <taxon>Saccharomycotina</taxon>
        <taxon>Dipodascomycetes</taxon>
        <taxon>Dipodascales</taxon>
        <taxon>Dipodascaceae</taxon>
        <taxon>Geotrichum</taxon>
    </lineage>
</organism>
<dbReference type="InterPro" id="IPR024792">
    <property type="entry name" value="RhoGDI_dom_sf"/>
</dbReference>
<dbReference type="FunFam" id="2.70.50.30:FF:000001">
    <property type="entry name" value="Rho GDP-dissociation inhibitor 1"/>
    <property type="match status" value="1"/>
</dbReference>
<dbReference type="Proteomes" id="UP000242525">
    <property type="component" value="Unassembled WGS sequence"/>
</dbReference>
<evidence type="ECO:0000256" key="5">
    <source>
        <dbReference type="ARBA" id="ARBA00071407"/>
    </source>
</evidence>
<dbReference type="GO" id="GO:0016020">
    <property type="term" value="C:membrane"/>
    <property type="evidence" value="ECO:0007669"/>
    <property type="project" value="TreeGrafter"/>
</dbReference>
<dbReference type="Pfam" id="PF02115">
    <property type="entry name" value="Rho_GDI"/>
    <property type="match status" value="1"/>
</dbReference>